<dbReference type="InterPro" id="IPR001763">
    <property type="entry name" value="Rhodanese-like_dom"/>
</dbReference>
<dbReference type="PROSITE" id="PS50206">
    <property type="entry name" value="RHODANESE_3"/>
    <property type="match status" value="1"/>
</dbReference>
<name>A0A6J7Q7W0_9ZZZZ</name>
<evidence type="ECO:0000313" key="2">
    <source>
        <dbReference type="EMBL" id="CAB4929336.1"/>
    </source>
</evidence>
<organism evidence="3">
    <name type="scientific">freshwater metagenome</name>
    <dbReference type="NCBI Taxonomy" id="449393"/>
    <lineage>
        <taxon>unclassified sequences</taxon>
        <taxon>metagenomes</taxon>
        <taxon>ecological metagenomes</taxon>
    </lineage>
</organism>
<sequence length="101" mass="10871">MFEPALPEISVTQIPDDGYLIDVREEHEWVSGHAPTAVFLPMSQIASRVAEVPRDRTVYLVCAAGMRSAEVGQWLAQQGFDAVNVSGGMMAWAGAGLPIVT</sequence>
<proteinExistence type="predicted"/>
<dbReference type="CDD" id="cd00158">
    <property type="entry name" value="RHOD"/>
    <property type="match status" value="1"/>
</dbReference>
<gene>
    <name evidence="2" type="ORF">UFOPK3773_00147</name>
    <name evidence="3" type="ORF">UFOPK3992_01356</name>
</gene>
<dbReference type="EMBL" id="CAFBOZ010000202">
    <property type="protein sequence ID" value="CAB5013820.1"/>
    <property type="molecule type" value="Genomic_DNA"/>
</dbReference>
<dbReference type="InterPro" id="IPR036873">
    <property type="entry name" value="Rhodanese-like_dom_sf"/>
</dbReference>
<dbReference type="PANTHER" id="PTHR43031:SF17">
    <property type="entry name" value="SULFURTRANSFERASE YTWF-RELATED"/>
    <property type="match status" value="1"/>
</dbReference>
<evidence type="ECO:0000313" key="3">
    <source>
        <dbReference type="EMBL" id="CAB5013820.1"/>
    </source>
</evidence>
<evidence type="ECO:0000259" key="1">
    <source>
        <dbReference type="PROSITE" id="PS50206"/>
    </source>
</evidence>
<dbReference type="Gene3D" id="3.40.250.10">
    <property type="entry name" value="Rhodanese-like domain"/>
    <property type="match status" value="1"/>
</dbReference>
<accession>A0A6J7Q7W0</accession>
<dbReference type="AlphaFoldDB" id="A0A6J7Q7W0"/>
<dbReference type="SUPFAM" id="SSF52821">
    <property type="entry name" value="Rhodanese/Cell cycle control phosphatase"/>
    <property type="match status" value="1"/>
</dbReference>
<protein>
    <submittedName>
        <fullName evidence="3">Unannotated protein</fullName>
    </submittedName>
</protein>
<dbReference type="InterPro" id="IPR050229">
    <property type="entry name" value="GlpE_sulfurtransferase"/>
</dbReference>
<dbReference type="Pfam" id="PF00581">
    <property type="entry name" value="Rhodanese"/>
    <property type="match status" value="1"/>
</dbReference>
<reference evidence="3" key="1">
    <citation type="submission" date="2020-05" db="EMBL/GenBank/DDBJ databases">
        <authorList>
            <person name="Chiriac C."/>
            <person name="Salcher M."/>
            <person name="Ghai R."/>
            <person name="Kavagutti S V."/>
        </authorList>
    </citation>
    <scope>NUCLEOTIDE SEQUENCE</scope>
</reference>
<dbReference type="SMART" id="SM00450">
    <property type="entry name" value="RHOD"/>
    <property type="match status" value="1"/>
</dbReference>
<feature type="domain" description="Rhodanese" evidence="1">
    <location>
        <begin position="14"/>
        <end position="101"/>
    </location>
</feature>
<dbReference type="PANTHER" id="PTHR43031">
    <property type="entry name" value="FAD-DEPENDENT OXIDOREDUCTASE"/>
    <property type="match status" value="1"/>
</dbReference>
<dbReference type="EMBL" id="CAFBNF010000007">
    <property type="protein sequence ID" value="CAB4929336.1"/>
    <property type="molecule type" value="Genomic_DNA"/>
</dbReference>